<accession>A0ABU0I6K4</accession>
<name>A0ABU0I6K4_9HYPH</name>
<reference evidence="1 2" key="1">
    <citation type="submission" date="2023-07" db="EMBL/GenBank/DDBJ databases">
        <title>Genomic Encyclopedia of Type Strains, Phase IV (KMG-IV): sequencing the most valuable type-strain genomes for metagenomic binning, comparative biology and taxonomic classification.</title>
        <authorList>
            <person name="Goeker M."/>
        </authorList>
    </citation>
    <scope>NUCLEOTIDE SEQUENCE [LARGE SCALE GENOMIC DNA]</scope>
    <source>
        <strain evidence="1 2">DSM 19013</strain>
    </source>
</reference>
<gene>
    <name evidence="1" type="ORF">QO012_004034</name>
</gene>
<evidence type="ECO:0000313" key="2">
    <source>
        <dbReference type="Proteomes" id="UP001231124"/>
    </source>
</evidence>
<evidence type="ECO:0000313" key="1">
    <source>
        <dbReference type="EMBL" id="MDQ0449515.1"/>
    </source>
</evidence>
<protein>
    <submittedName>
        <fullName evidence="1">Uncharacterized protein</fullName>
    </submittedName>
</protein>
<dbReference type="EMBL" id="JAUSVP010000015">
    <property type="protein sequence ID" value="MDQ0449515.1"/>
    <property type="molecule type" value="Genomic_DNA"/>
</dbReference>
<sequence>MWIAYGPGALVPAPGVVLYVYDHIVRPSRIPREEIEALAAAMERSRPDDPDDGAFVEEQAARFRSDPYARVAGAGCGRRSGRAGFSARRRPRCG</sequence>
<keyword evidence="2" id="KW-1185">Reference proteome</keyword>
<comment type="caution">
    <text evidence="1">The sequence shown here is derived from an EMBL/GenBank/DDBJ whole genome shotgun (WGS) entry which is preliminary data.</text>
</comment>
<organism evidence="1 2">
    <name type="scientific">Methylobacterium aerolatum</name>
    <dbReference type="NCBI Taxonomy" id="418708"/>
    <lineage>
        <taxon>Bacteria</taxon>
        <taxon>Pseudomonadati</taxon>
        <taxon>Pseudomonadota</taxon>
        <taxon>Alphaproteobacteria</taxon>
        <taxon>Hyphomicrobiales</taxon>
        <taxon>Methylobacteriaceae</taxon>
        <taxon>Methylobacterium</taxon>
    </lineage>
</organism>
<dbReference type="Proteomes" id="UP001231124">
    <property type="component" value="Unassembled WGS sequence"/>
</dbReference>
<proteinExistence type="predicted"/>